<dbReference type="Pfam" id="PF14248">
    <property type="entry name" value="DUF4345"/>
    <property type="match status" value="1"/>
</dbReference>
<feature type="transmembrane region" description="Helical" evidence="1">
    <location>
        <begin position="72"/>
        <end position="91"/>
    </location>
</feature>
<keyword evidence="1" id="KW-0812">Transmembrane</keyword>
<protein>
    <recommendedName>
        <fullName evidence="4">DUF4345 domain-containing protein</fullName>
    </recommendedName>
</protein>
<evidence type="ECO:0000313" key="3">
    <source>
        <dbReference type="Proteomes" id="UP000249799"/>
    </source>
</evidence>
<dbReference type="RefSeq" id="WP_111336887.1">
    <property type="nucleotide sequence ID" value="NZ_SNXT01000004.1"/>
</dbReference>
<sequence>MRDKGGNVDKDNGAVFISKLRENRPMKNKEVILLRLSALILTAYALAFLVYPELLGRLVGFSHHSPNTLVEVTAFYGGLELGLAAFLFWSSNDETRVFSGLKTLFFVFFTAGVARAVGIARFGFEDPSQPIVTFLEIVWGLGANWMAPRFVARLNGSER</sequence>
<dbReference type="AlphaFoldDB" id="A0A2Z4FQX1"/>
<reference evidence="2 3" key="1">
    <citation type="submission" date="2018-06" db="EMBL/GenBank/DDBJ databases">
        <title>Lujinxingia sediminis gen. nov. sp. nov., a new facultative anaerobic member of the class Deltaproteobacteria, and proposal of Lujinxingaceae fam. nov.</title>
        <authorList>
            <person name="Guo L.-Y."/>
            <person name="Li C.-M."/>
            <person name="Wang S."/>
            <person name="Du Z.-J."/>
        </authorList>
    </citation>
    <scope>NUCLEOTIDE SEQUENCE [LARGE SCALE GENOMIC DNA]</scope>
    <source>
        <strain evidence="2 3">FA350</strain>
    </source>
</reference>
<dbReference type="OrthoDB" id="6890615at2"/>
<evidence type="ECO:0008006" key="4">
    <source>
        <dbReference type="Google" id="ProtNLM"/>
    </source>
</evidence>
<feature type="transmembrane region" description="Helical" evidence="1">
    <location>
        <begin position="103"/>
        <end position="124"/>
    </location>
</feature>
<keyword evidence="1" id="KW-0472">Membrane</keyword>
<keyword evidence="1" id="KW-1133">Transmembrane helix</keyword>
<gene>
    <name evidence="2" type="ORF">DN745_17450</name>
</gene>
<feature type="transmembrane region" description="Helical" evidence="1">
    <location>
        <begin position="31"/>
        <end position="52"/>
    </location>
</feature>
<dbReference type="EMBL" id="CP030032">
    <property type="protein sequence ID" value="AWV91016.1"/>
    <property type="molecule type" value="Genomic_DNA"/>
</dbReference>
<name>A0A2Z4FQX1_9DELT</name>
<dbReference type="InterPro" id="IPR025597">
    <property type="entry name" value="DUF4345"/>
</dbReference>
<organism evidence="2 3">
    <name type="scientific">Bradymonas sediminis</name>
    <dbReference type="NCBI Taxonomy" id="1548548"/>
    <lineage>
        <taxon>Bacteria</taxon>
        <taxon>Deltaproteobacteria</taxon>
        <taxon>Bradymonadales</taxon>
        <taxon>Bradymonadaceae</taxon>
        <taxon>Bradymonas</taxon>
    </lineage>
</organism>
<dbReference type="Proteomes" id="UP000249799">
    <property type="component" value="Chromosome"/>
</dbReference>
<keyword evidence="3" id="KW-1185">Reference proteome</keyword>
<accession>A0A2Z4FQX1</accession>
<proteinExistence type="predicted"/>
<dbReference type="KEGG" id="bsed:DN745_17450"/>
<feature type="transmembrane region" description="Helical" evidence="1">
    <location>
        <begin position="130"/>
        <end position="152"/>
    </location>
</feature>
<evidence type="ECO:0000313" key="2">
    <source>
        <dbReference type="EMBL" id="AWV91016.1"/>
    </source>
</evidence>
<evidence type="ECO:0000256" key="1">
    <source>
        <dbReference type="SAM" id="Phobius"/>
    </source>
</evidence>